<reference evidence="2" key="1">
    <citation type="submission" date="2022-01" db="EMBL/GenBank/DDBJ databases">
        <authorList>
            <person name="King R."/>
        </authorList>
    </citation>
    <scope>NUCLEOTIDE SEQUENCE</scope>
</reference>
<protein>
    <recommendedName>
        <fullName evidence="1">CHK kinase-like domain-containing protein</fullName>
    </recommendedName>
</protein>
<keyword evidence="3" id="KW-1185">Reference proteome</keyword>
<accession>A0A9P0DCB3</accession>
<dbReference type="InterPro" id="IPR015897">
    <property type="entry name" value="CHK_kinase-like"/>
</dbReference>
<gene>
    <name evidence="2" type="ORF">PHAECO_LOCUS24</name>
</gene>
<evidence type="ECO:0000313" key="3">
    <source>
        <dbReference type="Proteomes" id="UP001153737"/>
    </source>
</evidence>
<dbReference type="Gene3D" id="3.90.1200.10">
    <property type="match status" value="1"/>
</dbReference>
<evidence type="ECO:0000313" key="2">
    <source>
        <dbReference type="EMBL" id="CAH1116681.1"/>
    </source>
</evidence>
<dbReference type="Proteomes" id="UP001153737">
    <property type="component" value="Chromosome 1"/>
</dbReference>
<reference evidence="2" key="2">
    <citation type="submission" date="2022-10" db="EMBL/GenBank/DDBJ databases">
        <authorList>
            <consortium name="ENA_rothamsted_submissions"/>
            <consortium name="culmorum"/>
            <person name="King R."/>
        </authorList>
    </citation>
    <scope>NUCLEOTIDE SEQUENCE</scope>
</reference>
<dbReference type="SUPFAM" id="SSF56112">
    <property type="entry name" value="Protein kinase-like (PK-like)"/>
    <property type="match status" value="1"/>
</dbReference>
<organism evidence="2 3">
    <name type="scientific">Phaedon cochleariae</name>
    <name type="common">Mustard beetle</name>
    <dbReference type="NCBI Taxonomy" id="80249"/>
    <lineage>
        <taxon>Eukaryota</taxon>
        <taxon>Metazoa</taxon>
        <taxon>Ecdysozoa</taxon>
        <taxon>Arthropoda</taxon>
        <taxon>Hexapoda</taxon>
        <taxon>Insecta</taxon>
        <taxon>Pterygota</taxon>
        <taxon>Neoptera</taxon>
        <taxon>Endopterygota</taxon>
        <taxon>Coleoptera</taxon>
        <taxon>Polyphaga</taxon>
        <taxon>Cucujiformia</taxon>
        <taxon>Chrysomeloidea</taxon>
        <taxon>Chrysomelidae</taxon>
        <taxon>Chrysomelinae</taxon>
        <taxon>Chrysomelini</taxon>
        <taxon>Phaedon</taxon>
    </lineage>
</organism>
<dbReference type="InterPro" id="IPR004119">
    <property type="entry name" value="EcKL"/>
</dbReference>
<dbReference type="OrthoDB" id="6739446at2759"/>
<proteinExistence type="predicted"/>
<evidence type="ECO:0000259" key="1">
    <source>
        <dbReference type="SMART" id="SM00587"/>
    </source>
</evidence>
<dbReference type="EMBL" id="OU896707">
    <property type="protein sequence ID" value="CAH1116681.1"/>
    <property type="molecule type" value="Genomic_DNA"/>
</dbReference>
<name>A0A9P0DCB3_PHACE</name>
<dbReference type="PANTHER" id="PTHR11012">
    <property type="entry name" value="PROTEIN KINASE-LIKE DOMAIN-CONTAINING"/>
    <property type="match status" value="1"/>
</dbReference>
<sequence>MAPNELSSWIQKSLNDRYFGEKEIKFENSNGKTGGYLGSLLFGKIRGNNPDGESEDVDIVVKYGKKDDKEFLRIAFHREAMVYEKIVPLFMDLQRKKGIQMPFDSVPKCYQTIENQNLEAIILEDMRKSGYRLHNRTIPMDLPHLKLILENYAKWHALSFAVRDQNNGELESNKLTNVARYYFRKDSTRKLLVKYTKYAHQILLEKNEHFLADTLERILQKGVADTILEVLNSDVDECVITHGDGWNNNFLFKYEENNSNIPTKLAIIDWQLASLHSPALDLSLLIYTSSSKTELSHFEELLKFYHSTLTSFLKELGSNAEDIFSFSQLKEHWYRYSVFGFLWSLTFLRVVLSEDDGSPEEDMFDLIIKNKSDFDERLIALVKHHFLFRFT</sequence>
<dbReference type="AlphaFoldDB" id="A0A9P0DCB3"/>
<dbReference type="PANTHER" id="PTHR11012:SF30">
    <property type="entry name" value="PROTEIN KINASE-LIKE DOMAIN-CONTAINING"/>
    <property type="match status" value="1"/>
</dbReference>
<dbReference type="InterPro" id="IPR011009">
    <property type="entry name" value="Kinase-like_dom_sf"/>
</dbReference>
<dbReference type="Pfam" id="PF02958">
    <property type="entry name" value="EcKL"/>
    <property type="match status" value="1"/>
</dbReference>
<feature type="domain" description="CHK kinase-like" evidence="1">
    <location>
        <begin position="121"/>
        <end position="315"/>
    </location>
</feature>
<dbReference type="SMART" id="SM00587">
    <property type="entry name" value="CHK"/>
    <property type="match status" value="1"/>
</dbReference>